<keyword evidence="4" id="KW-0677">Repeat</keyword>
<dbReference type="Proteomes" id="UP000694546">
    <property type="component" value="Chromosome 10"/>
</dbReference>
<accession>A0A8C4YYK2</accession>
<dbReference type="InterPro" id="IPR055063">
    <property type="entry name" value="Rib_mS39_PPR"/>
</dbReference>
<keyword evidence="10" id="KW-0687">Ribonucleoprotein</keyword>
<feature type="repeat" description="PPR" evidence="12">
    <location>
        <begin position="341"/>
        <end position="377"/>
    </location>
</feature>
<dbReference type="OrthoDB" id="185373at2759"/>
<evidence type="ECO:0000256" key="13">
    <source>
        <dbReference type="SAM" id="MobiDB-lite"/>
    </source>
</evidence>
<evidence type="ECO:0000256" key="11">
    <source>
        <dbReference type="ARBA" id="ARBA00035134"/>
    </source>
</evidence>
<evidence type="ECO:0000256" key="9">
    <source>
        <dbReference type="ARBA" id="ARBA00023128"/>
    </source>
</evidence>
<gene>
    <name evidence="14" type="primary">PTCD3</name>
</gene>
<dbReference type="GO" id="GO:0005840">
    <property type="term" value="C:ribosome"/>
    <property type="evidence" value="ECO:0007669"/>
    <property type="project" value="UniProtKB-KW"/>
</dbReference>
<evidence type="ECO:0000256" key="6">
    <source>
        <dbReference type="ARBA" id="ARBA00022884"/>
    </source>
</evidence>
<evidence type="ECO:0000256" key="4">
    <source>
        <dbReference type="ARBA" id="ARBA00022737"/>
    </source>
</evidence>
<dbReference type="GeneID" id="115552230"/>
<dbReference type="PANTHER" id="PTHR16276">
    <property type="entry name" value="PENTATRICOPEPTIDE REPEAT DOMAIN-CONTAINING PROTEIN 3"/>
    <property type="match status" value="1"/>
</dbReference>
<feature type="region of interest" description="Disordered" evidence="13">
    <location>
        <begin position="213"/>
        <end position="233"/>
    </location>
</feature>
<dbReference type="RefSeq" id="XP_030223981.1">
    <property type="nucleotide sequence ID" value="XM_030368121.1"/>
</dbReference>
<keyword evidence="3" id="KW-0699">rRNA-binding</keyword>
<keyword evidence="15" id="KW-1185">Reference proteome</keyword>
<proteinExistence type="inferred from homology"/>
<dbReference type="Pfam" id="PF13812">
    <property type="entry name" value="PPR_3"/>
    <property type="match status" value="1"/>
</dbReference>
<dbReference type="GO" id="GO:0043024">
    <property type="term" value="F:ribosomal small subunit binding"/>
    <property type="evidence" value="ECO:0007669"/>
    <property type="project" value="InterPro"/>
</dbReference>
<evidence type="ECO:0000256" key="2">
    <source>
        <dbReference type="ARBA" id="ARBA00008551"/>
    </source>
</evidence>
<dbReference type="GeneTree" id="ENSGT00390000016876"/>
<dbReference type="Ensembl" id="ENSGMOT00000002576.2">
    <property type="protein sequence ID" value="ENSGMOP00000002495.2"/>
    <property type="gene ID" value="ENSGMOG00000002324.2"/>
</dbReference>
<keyword evidence="8" id="KW-0689">Ribosomal protein</keyword>
<sequence length="681" mass="76985">MVSPSHNAPGLSKNMAASGRHAGHYINKNSRSLLNHLDKLLGQRGFALSSVLRQQTATLQNDSTEAIVIPRKKTWGKEAVLEALASTVNRDPTAYHYQFQDDPYLSPRTSAESKLYSMSQESGRAAAKYFVDMYPKYFTKDFAEPHIPCLMPASVALSLEEVSEEALKERIGLRKVGAAVEMYDQLVQAGTPISKQMTYDLLDLICFYGDREPAQEGEPEADQTEASAEELRRKRGRFHRASDTLRGVWRENNNAERLFRLLPEREARCYSAVIRGMVKHGAFAKAFDMYTDMLNNRLTADVDIFNALILAVPEMREAYTEKVDFITDLLNQMSQQKVQPNLQTFNNVLKVLRRCGALAKSISLQTLSEMKALGIAPSLASFNHLLAIFYKGGSAADYPTDILQELLSEIETTSFTCQDPEDVWFFSSAMKICLETKDMKLGYKVQSLVGVGDNWRLLGDSYQQGMFYYRFFSLLCLMEHVDVVLKWYHQLMPSLYYPNPQGMRDLLQALDTESRLELLPSIWKDVKTLGHDNKSDLVEELLSLMAREKHSPEVQESFADCALDIKAAFDVDRRKPSLEWSPLALGHVTTLLLRAGRIPQAWEMMQLFKSKNRIPSEALLEDFLSQCSGAPTTAVELVKLSAAFCLPATPQLAQRVLLEFDLTEDQRTTLSELESSWDHNE</sequence>
<keyword evidence="9" id="KW-0496">Mitochondrion</keyword>
<organism evidence="14 15">
    <name type="scientific">Gadus morhua</name>
    <name type="common">Atlantic cod</name>
    <dbReference type="NCBI Taxonomy" id="8049"/>
    <lineage>
        <taxon>Eukaryota</taxon>
        <taxon>Metazoa</taxon>
        <taxon>Chordata</taxon>
        <taxon>Craniata</taxon>
        <taxon>Vertebrata</taxon>
        <taxon>Euteleostomi</taxon>
        <taxon>Actinopterygii</taxon>
        <taxon>Neopterygii</taxon>
        <taxon>Teleostei</taxon>
        <taxon>Neoteleostei</taxon>
        <taxon>Acanthomorphata</taxon>
        <taxon>Zeiogadaria</taxon>
        <taxon>Gadariae</taxon>
        <taxon>Gadiformes</taxon>
        <taxon>Gadoidei</taxon>
        <taxon>Gadidae</taxon>
        <taxon>Gadus</taxon>
    </lineage>
</organism>
<name>A0A8C4YYK2_GADMO</name>
<dbReference type="InterPro" id="IPR011990">
    <property type="entry name" value="TPR-like_helical_dom_sf"/>
</dbReference>
<comment type="similarity">
    <text evidence="2">Belongs to the mitochondrion-specific ribosomal protein mS39 family.</text>
</comment>
<evidence type="ECO:0000256" key="7">
    <source>
        <dbReference type="ARBA" id="ARBA00022946"/>
    </source>
</evidence>
<feature type="repeat" description="PPR" evidence="12">
    <location>
        <begin position="266"/>
        <end position="300"/>
    </location>
</feature>
<dbReference type="InterPro" id="IPR037387">
    <property type="entry name" value="PTCD3"/>
</dbReference>
<dbReference type="OMA" id="FMHQEAQ"/>
<dbReference type="GO" id="GO:1990904">
    <property type="term" value="C:ribonucleoprotein complex"/>
    <property type="evidence" value="ECO:0007669"/>
    <property type="project" value="UniProtKB-KW"/>
</dbReference>
<evidence type="ECO:0000256" key="5">
    <source>
        <dbReference type="ARBA" id="ARBA00022845"/>
    </source>
</evidence>
<evidence type="ECO:0000256" key="3">
    <source>
        <dbReference type="ARBA" id="ARBA00022730"/>
    </source>
</evidence>
<keyword evidence="7" id="KW-0809">Transit peptide</keyword>
<reference evidence="14" key="1">
    <citation type="submission" date="2025-08" db="UniProtKB">
        <authorList>
            <consortium name="Ensembl"/>
        </authorList>
    </citation>
    <scope>IDENTIFICATION</scope>
</reference>
<reference evidence="14" key="2">
    <citation type="submission" date="2025-09" db="UniProtKB">
        <authorList>
            <consortium name="Ensembl"/>
        </authorList>
    </citation>
    <scope>IDENTIFICATION</scope>
</reference>
<dbReference type="InterPro" id="IPR002885">
    <property type="entry name" value="PPR_rpt"/>
</dbReference>
<dbReference type="PANTHER" id="PTHR16276:SF1">
    <property type="entry name" value="SMALL RIBOSOMAL SUBUNIT PROTEIN MS39"/>
    <property type="match status" value="1"/>
</dbReference>
<dbReference type="AlphaFoldDB" id="A0A8C4YYK2"/>
<dbReference type="GO" id="GO:0019843">
    <property type="term" value="F:rRNA binding"/>
    <property type="evidence" value="ECO:0007669"/>
    <property type="project" value="UniProtKB-KW"/>
</dbReference>
<dbReference type="GO" id="GO:0032543">
    <property type="term" value="P:mitochondrial translation"/>
    <property type="evidence" value="ECO:0007669"/>
    <property type="project" value="InterPro"/>
</dbReference>
<evidence type="ECO:0000313" key="14">
    <source>
        <dbReference type="Ensembl" id="ENSGMOP00000002495.2"/>
    </source>
</evidence>
<dbReference type="NCBIfam" id="TIGR00756">
    <property type="entry name" value="PPR"/>
    <property type="match status" value="1"/>
</dbReference>
<dbReference type="Gene3D" id="1.25.40.10">
    <property type="entry name" value="Tetratricopeptide repeat domain"/>
    <property type="match status" value="1"/>
</dbReference>
<evidence type="ECO:0000256" key="8">
    <source>
        <dbReference type="ARBA" id="ARBA00022980"/>
    </source>
</evidence>
<comment type="subcellular location">
    <subcellularLocation>
        <location evidence="1">Mitochondrion</location>
    </subcellularLocation>
</comment>
<dbReference type="GO" id="GO:0005739">
    <property type="term" value="C:mitochondrion"/>
    <property type="evidence" value="ECO:0007669"/>
    <property type="project" value="UniProtKB-SubCell"/>
</dbReference>
<keyword evidence="5" id="KW-0810">Translation regulation</keyword>
<evidence type="ECO:0000256" key="12">
    <source>
        <dbReference type="PROSITE-ProRule" id="PRU00708"/>
    </source>
</evidence>
<protein>
    <recommendedName>
        <fullName evidence="11">Small ribosomal subunit protein mS39</fullName>
    </recommendedName>
</protein>
<dbReference type="Pfam" id="PF22330">
    <property type="entry name" value="Rib_mS39_PPR"/>
    <property type="match status" value="1"/>
</dbReference>
<dbReference type="PROSITE" id="PS51375">
    <property type="entry name" value="PPR"/>
    <property type="match status" value="2"/>
</dbReference>
<dbReference type="GO" id="GO:0006417">
    <property type="term" value="P:regulation of translation"/>
    <property type="evidence" value="ECO:0007669"/>
    <property type="project" value="UniProtKB-KW"/>
</dbReference>
<evidence type="ECO:0000256" key="10">
    <source>
        <dbReference type="ARBA" id="ARBA00023274"/>
    </source>
</evidence>
<evidence type="ECO:0000313" key="15">
    <source>
        <dbReference type="Proteomes" id="UP000694546"/>
    </source>
</evidence>
<evidence type="ECO:0000256" key="1">
    <source>
        <dbReference type="ARBA" id="ARBA00004173"/>
    </source>
</evidence>
<keyword evidence="6" id="KW-0694">RNA-binding</keyword>